<sequence length="81" mass="9109">MQQRRTMAYVATRSDTVDAPVTDTVADDQLAIAVELLDMLENLNRAEGGIRVVLKIADLLLQIIADDFPDCQDRAIRDYCR</sequence>
<proteinExistence type="predicted"/>
<dbReference type="EMBL" id="JBBGZH010000003">
    <property type="protein sequence ID" value="MEJ5023025.1"/>
    <property type="molecule type" value="Genomic_DNA"/>
</dbReference>
<reference evidence="1 2" key="1">
    <citation type="submission" date="2023-12" db="EMBL/GenBank/DDBJ databases">
        <title>Gut-associated functions are favored during microbiome assembly across C. elegans life.</title>
        <authorList>
            <person name="Zimmermann J."/>
        </authorList>
    </citation>
    <scope>NUCLEOTIDE SEQUENCE [LARGE SCALE GENOMIC DNA]</scope>
    <source>
        <strain evidence="1 2">MYb71</strain>
    </source>
</reference>
<evidence type="ECO:0000313" key="1">
    <source>
        <dbReference type="EMBL" id="MEJ5023025.1"/>
    </source>
</evidence>
<gene>
    <name evidence="1" type="ORF">WH297_25355</name>
</gene>
<protein>
    <submittedName>
        <fullName evidence="1">Uncharacterized protein</fullName>
    </submittedName>
</protein>
<dbReference type="RefSeq" id="WP_146114501.1">
    <property type="nucleotide sequence ID" value="NZ_JBBGZH010000003.1"/>
</dbReference>
<evidence type="ECO:0000313" key="2">
    <source>
        <dbReference type="Proteomes" id="UP001375812"/>
    </source>
</evidence>
<organism evidence="1 2">
    <name type="scientific">Ochrobactrum vermis</name>
    <dbReference type="NCBI Taxonomy" id="1827297"/>
    <lineage>
        <taxon>Bacteria</taxon>
        <taxon>Pseudomonadati</taxon>
        <taxon>Pseudomonadota</taxon>
        <taxon>Alphaproteobacteria</taxon>
        <taxon>Hyphomicrobiales</taxon>
        <taxon>Brucellaceae</taxon>
        <taxon>Brucella/Ochrobactrum group</taxon>
        <taxon>Ochrobactrum</taxon>
    </lineage>
</organism>
<dbReference type="Proteomes" id="UP001375812">
    <property type="component" value="Unassembled WGS sequence"/>
</dbReference>
<accession>A0ABU8PLA0</accession>
<keyword evidence="2" id="KW-1185">Reference proteome</keyword>
<comment type="caution">
    <text evidence="1">The sequence shown here is derived from an EMBL/GenBank/DDBJ whole genome shotgun (WGS) entry which is preliminary data.</text>
</comment>
<name>A0ABU8PLA0_9HYPH</name>